<keyword evidence="1" id="KW-0812">Transmembrane</keyword>
<evidence type="ECO:0000313" key="2">
    <source>
        <dbReference type="EMBL" id="EKX53841.1"/>
    </source>
</evidence>
<evidence type="ECO:0000256" key="1">
    <source>
        <dbReference type="SAM" id="Phobius"/>
    </source>
</evidence>
<name>L1JZ57_GUITC</name>
<reference evidence="4" key="2">
    <citation type="submission" date="2012-11" db="EMBL/GenBank/DDBJ databases">
        <authorList>
            <person name="Kuo A."/>
            <person name="Curtis B.A."/>
            <person name="Tanifuji G."/>
            <person name="Burki F."/>
            <person name="Gruber A."/>
            <person name="Irimia M."/>
            <person name="Maruyama S."/>
            <person name="Arias M.C."/>
            <person name="Ball S.G."/>
            <person name="Gile G.H."/>
            <person name="Hirakawa Y."/>
            <person name="Hopkins J.F."/>
            <person name="Rensing S.A."/>
            <person name="Schmutz J."/>
            <person name="Symeonidi A."/>
            <person name="Elias M."/>
            <person name="Eveleigh R.J."/>
            <person name="Herman E.K."/>
            <person name="Klute M.J."/>
            <person name="Nakayama T."/>
            <person name="Obornik M."/>
            <person name="Reyes-Prieto A."/>
            <person name="Armbrust E.V."/>
            <person name="Aves S.J."/>
            <person name="Beiko R.G."/>
            <person name="Coutinho P."/>
            <person name="Dacks J.B."/>
            <person name="Durnford D.G."/>
            <person name="Fast N.M."/>
            <person name="Green B.R."/>
            <person name="Grisdale C."/>
            <person name="Hempe F."/>
            <person name="Henrissat B."/>
            <person name="Hoppner M.P."/>
            <person name="Ishida K.-I."/>
            <person name="Kim E."/>
            <person name="Koreny L."/>
            <person name="Kroth P.G."/>
            <person name="Liu Y."/>
            <person name="Malik S.-B."/>
            <person name="Maier U.G."/>
            <person name="McRose D."/>
            <person name="Mock T."/>
            <person name="Neilson J.A."/>
            <person name="Onodera N.T."/>
            <person name="Poole A.M."/>
            <person name="Pritham E.J."/>
            <person name="Richards T.A."/>
            <person name="Rocap G."/>
            <person name="Roy S.W."/>
            <person name="Sarai C."/>
            <person name="Schaack S."/>
            <person name="Shirato S."/>
            <person name="Slamovits C.H."/>
            <person name="Spencer D.F."/>
            <person name="Suzuki S."/>
            <person name="Worden A.Z."/>
            <person name="Zauner S."/>
            <person name="Barry K."/>
            <person name="Bell C."/>
            <person name="Bharti A.K."/>
            <person name="Crow J.A."/>
            <person name="Grimwood J."/>
            <person name="Kramer R."/>
            <person name="Lindquist E."/>
            <person name="Lucas S."/>
            <person name="Salamov A."/>
            <person name="McFadden G.I."/>
            <person name="Lane C.E."/>
            <person name="Keeling P.J."/>
            <person name="Gray M.W."/>
            <person name="Grigoriev I.V."/>
            <person name="Archibald J.M."/>
        </authorList>
    </citation>
    <scope>NUCLEOTIDE SEQUENCE</scope>
    <source>
        <strain evidence="4">CCMP2712</strain>
    </source>
</reference>
<dbReference type="GeneID" id="17310439"/>
<keyword evidence="1" id="KW-0472">Membrane</keyword>
<dbReference type="PaxDb" id="55529-EKX53841"/>
<evidence type="ECO:0000313" key="3">
    <source>
        <dbReference type="EnsemblProtists" id="EKX53841"/>
    </source>
</evidence>
<organism evidence="2">
    <name type="scientific">Guillardia theta (strain CCMP2712)</name>
    <name type="common">Cryptophyte</name>
    <dbReference type="NCBI Taxonomy" id="905079"/>
    <lineage>
        <taxon>Eukaryota</taxon>
        <taxon>Cryptophyceae</taxon>
        <taxon>Pyrenomonadales</taxon>
        <taxon>Geminigeraceae</taxon>
        <taxon>Guillardia</taxon>
    </lineage>
</organism>
<keyword evidence="1" id="KW-1133">Transmembrane helix</keyword>
<dbReference type="Proteomes" id="UP000011087">
    <property type="component" value="Unassembled WGS sequence"/>
</dbReference>
<dbReference type="EnsemblProtists" id="EKX53841">
    <property type="protein sequence ID" value="EKX53841"/>
    <property type="gene ID" value="GUITHDRAFT_100807"/>
</dbReference>
<keyword evidence="4" id="KW-1185">Reference proteome</keyword>
<dbReference type="HOGENOM" id="CLU_2338018_0_0_1"/>
<dbReference type="KEGG" id="gtt:GUITHDRAFT_100807"/>
<sequence>MVGIMIGAPMALVTYGSITDAIVNNEDKTFSLDKNKTDIPGVVLANRFYMSVGVGAAVGLGFGFVATLAAGSAKIAMATRSNASTAYADMRYRLLPMR</sequence>
<proteinExistence type="predicted"/>
<protein>
    <submittedName>
        <fullName evidence="2 3">Uncharacterized protein</fullName>
    </submittedName>
</protein>
<dbReference type="RefSeq" id="XP_005840821.1">
    <property type="nucleotide sequence ID" value="XM_005840764.1"/>
</dbReference>
<gene>
    <name evidence="2" type="ORF">GUITHDRAFT_100807</name>
</gene>
<dbReference type="EMBL" id="JH992969">
    <property type="protein sequence ID" value="EKX53841.1"/>
    <property type="molecule type" value="Genomic_DNA"/>
</dbReference>
<feature type="transmembrane region" description="Helical" evidence="1">
    <location>
        <begin position="48"/>
        <end position="70"/>
    </location>
</feature>
<dbReference type="AlphaFoldDB" id="L1JZ57"/>
<evidence type="ECO:0000313" key="4">
    <source>
        <dbReference type="Proteomes" id="UP000011087"/>
    </source>
</evidence>
<reference evidence="2 4" key="1">
    <citation type="journal article" date="2012" name="Nature">
        <title>Algal genomes reveal evolutionary mosaicism and the fate of nucleomorphs.</title>
        <authorList>
            <consortium name="DOE Joint Genome Institute"/>
            <person name="Curtis B.A."/>
            <person name="Tanifuji G."/>
            <person name="Burki F."/>
            <person name="Gruber A."/>
            <person name="Irimia M."/>
            <person name="Maruyama S."/>
            <person name="Arias M.C."/>
            <person name="Ball S.G."/>
            <person name="Gile G.H."/>
            <person name="Hirakawa Y."/>
            <person name="Hopkins J.F."/>
            <person name="Kuo A."/>
            <person name="Rensing S.A."/>
            <person name="Schmutz J."/>
            <person name="Symeonidi A."/>
            <person name="Elias M."/>
            <person name="Eveleigh R.J."/>
            <person name="Herman E.K."/>
            <person name="Klute M.J."/>
            <person name="Nakayama T."/>
            <person name="Obornik M."/>
            <person name="Reyes-Prieto A."/>
            <person name="Armbrust E.V."/>
            <person name="Aves S.J."/>
            <person name="Beiko R.G."/>
            <person name="Coutinho P."/>
            <person name="Dacks J.B."/>
            <person name="Durnford D.G."/>
            <person name="Fast N.M."/>
            <person name="Green B.R."/>
            <person name="Grisdale C.J."/>
            <person name="Hempel F."/>
            <person name="Henrissat B."/>
            <person name="Hoppner M.P."/>
            <person name="Ishida K."/>
            <person name="Kim E."/>
            <person name="Koreny L."/>
            <person name="Kroth P.G."/>
            <person name="Liu Y."/>
            <person name="Malik S.B."/>
            <person name="Maier U.G."/>
            <person name="McRose D."/>
            <person name="Mock T."/>
            <person name="Neilson J.A."/>
            <person name="Onodera N.T."/>
            <person name="Poole A.M."/>
            <person name="Pritham E.J."/>
            <person name="Richards T.A."/>
            <person name="Rocap G."/>
            <person name="Roy S.W."/>
            <person name="Sarai C."/>
            <person name="Schaack S."/>
            <person name="Shirato S."/>
            <person name="Slamovits C.H."/>
            <person name="Spencer D.F."/>
            <person name="Suzuki S."/>
            <person name="Worden A.Z."/>
            <person name="Zauner S."/>
            <person name="Barry K."/>
            <person name="Bell C."/>
            <person name="Bharti A.K."/>
            <person name="Crow J.A."/>
            <person name="Grimwood J."/>
            <person name="Kramer R."/>
            <person name="Lindquist E."/>
            <person name="Lucas S."/>
            <person name="Salamov A."/>
            <person name="McFadden G.I."/>
            <person name="Lane C.E."/>
            <person name="Keeling P.J."/>
            <person name="Gray M.W."/>
            <person name="Grigoriev I.V."/>
            <person name="Archibald J.M."/>
        </authorList>
    </citation>
    <scope>NUCLEOTIDE SEQUENCE</scope>
    <source>
        <strain evidence="2 4">CCMP2712</strain>
    </source>
</reference>
<dbReference type="OrthoDB" id="10538160at2759"/>
<accession>L1JZ57</accession>
<reference evidence="3" key="3">
    <citation type="submission" date="2016-03" db="UniProtKB">
        <authorList>
            <consortium name="EnsemblProtists"/>
        </authorList>
    </citation>
    <scope>IDENTIFICATION</scope>
</reference>